<dbReference type="Proteomes" id="UP001519924">
    <property type="component" value="Unassembled WGS sequence"/>
</dbReference>
<comment type="caution">
    <text evidence="7">The sequence shown here is derived from an EMBL/GenBank/DDBJ whole genome shotgun (WGS) entry which is preliminary data.</text>
</comment>
<dbReference type="Pfam" id="PF13007">
    <property type="entry name" value="LZ_Tnp_IS66"/>
    <property type="match status" value="1"/>
</dbReference>
<dbReference type="RefSeq" id="WP_220118606.1">
    <property type="nucleotide sequence ID" value="NZ_JAHZUY010000054.1"/>
</dbReference>
<evidence type="ECO:0000256" key="2">
    <source>
        <dbReference type="SAM" id="MobiDB-lite"/>
    </source>
</evidence>
<dbReference type="InterPro" id="IPR024474">
    <property type="entry name" value="Znf_dom_IS66"/>
</dbReference>
<feature type="region of interest" description="Disordered" evidence="2">
    <location>
        <begin position="84"/>
        <end position="118"/>
    </location>
</feature>
<dbReference type="EMBL" id="JAHZUY010000054">
    <property type="protein sequence ID" value="MBW8270804.1"/>
    <property type="molecule type" value="Genomic_DNA"/>
</dbReference>
<evidence type="ECO:0000259" key="5">
    <source>
        <dbReference type="Pfam" id="PF13007"/>
    </source>
</evidence>
<dbReference type="Pfam" id="PF13005">
    <property type="entry name" value="zf-IS66"/>
    <property type="match status" value="1"/>
</dbReference>
<dbReference type="InterPro" id="IPR052344">
    <property type="entry name" value="Transposase-related"/>
</dbReference>
<evidence type="ECO:0000259" key="6">
    <source>
        <dbReference type="Pfam" id="PF13817"/>
    </source>
</evidence>
<dbReference type="InterPro" id="IPR024463">
    <property type="entry name" value="Transposase_TnpC_homeodom"/>
</dbReference>
<dbReference type="Pfam" id="PF03050">
    <property type="entry name" value="DDE_Tnp_IS66"/>
    <property type="match status" value="1"/>
</dbReference>
<keyword evidence="8" id="KW-1185">Reference proteome</keyword>
<gene>
    <name evidence="7" type="ORF">K1J50_15075</name>
</gene>
<dbReference type="Pfam" id="PF13817">
    <property type="entry name" value="DDE_Tnp_IS66_C"/>
    <property type="match status" value="1"/>
</dbReference>
<dbReference type="PANTHER" id="PTHR33678:SF1">
    <property type="entry name" value="BLL1576 PROTEIN"/>
    <property type="match status" value="1"/>
</dbReference>
<feature type="domain" description="Transposase TnpC homeodomain" evidence="5">
    <location>
        <begin position="42"/>
        <end position="120"/>
    </location>
</feature>
<dbReference type="NCBIfam" id="NF033517">
    <property type="entry name" value="transpos_IS66"/>
    <property type="match status" value="1"/>
</dbReference>
<feature type="coiled-coil region" evidence="1">
    <location>
        <begin position="21"/>
        <end position="79"/>
    </location>
</feature>
<sequence>MPNDPASLAAVIAALQGELAEERAARRAAELGLQAKTLEAERLRVQIARLRQERFGRSSERLAGEVEQLELRLDEVLADIAAAGGADDAEDDTASAKAPEEKARRRGRKPLPEGLPRRDIEHLPAAGCTCSACGGALRKVGEDVTEILEYRPGRFEVVRHVRPAFSCRACEAMTQAPMPSLPIERGRPGPGLLAHVLVSKYCDHLPLYRQSEIYARDGLDLPRGLLAGWVGRSAHLVEPMAAFIGRHALAGARVHADDTPMPMLAPGRGSTQAARVWAYLRDDRPFGGCDPPAVFYEFTPDRKGEHPQRRLRDFQGILQADAYAGFNALYERGRVVEAGCWTHARRYFHDELLANGSPLAREAIERMQPLFAIEAEIHGQPPEARLAARQARSAPLMADLHTWLEATLRRISGKSDLAKAIRYTLAQWGALTTVLRDGRACLHNNAAERRMRPLALGRKNYLFAGSLEGGRRAAIIYTLVGTAEMNGWDPQAYLRALLDRIAAHPINRIAELAPWNLRPDTT</sequence>
<dbReference type="PANTHER" id="PTHR33678">
    <property type="entry name" value="BLL1576 PROTEIN"/>
    <property type="match status" value="1"/>
</dbReference>
<evidence type="ECO:0000313" key="7">
    <source>
        <dbReference type="EMBL" id="MBW8270804.1"/>
    </source>
</evidence>
<name>A0ABS7F5A7_9PROT</name>
<accession>A0ABS7F5A7</accession>
<reference evidence="7 8" key="1">
    <citation type="submission" date="2021-08" db="EMBL/GenBank/DDBJ databases">
        <title>Caldovatus sediminis gen. nov., sp. nov., a moderately thermophilic bacterium isolated from a hot spring.</title>
        <authorList>
            <person name="Hu C.-J."/>
            <person name="Li W.-J."/>
            <person name="Xian W.-D."/>
        </authorList>
    </citation>
    <scope>NUCLEOTIDE SEQUENCE [LARGE SCALE GENOMIC DNA]</scope>
    <source>
        <strain evidence="7 8">SYSU G05006</strain>
    </source>
</reference>
<protein>
    <submittedName>
        <fullName evidence="7">IS66 family transposase</fullName>
    </submittedName>
</protein>
<keyword evidence="1" id="KW-0175">Coiled coil</keyword>
<proteinExistence type="predicted"/>
<feature type="domain" description="Transposase IS66 C-terminal" evidence="6">
    <location>
        <begin position="478"/>
        <end position="515"/>
    </location>
</feature>
<evidence type="ECO:0000259" key="4">
    <source>
        <dbReference type="Pfam" id="PF13005"/>
    </source>
</evidence>
<dbReference type="InterPro" id="IPR039552">
    <property type="entry name" value="IS66_C"/>
</dbReference>
<evidence type="ECO:0000256" key="1">
    <source>
        <dbReference type="SAM" id="Coils"/>
    </source>
</evidence>
<organism evidence="7 8">
    <name type="scientific">Caldovatus aquaticus</name>
    <dbReference type="NCBI Taxonomy" id="2865671"/>
    <lineage>
        <taxon>Bacteria</taxon>
        <taxon>Pseudomonadati</taxon>
        <taxon>Pseudomonadota</taxon>
        <taxon>Alphaproteobacteria</taxon>
        <taxon>Acetobacterales</taxon>
        <taxon>Roseomonadaceae</taxon>
        <taxon>Caldovatus</taxon>
    </lineage>
</organism>
<dbReference type="InterPro" id="IPR004291">
    <property type="entry name" value="Transposase_IS66_central"/>
</dbReference>
<evidence type="ECO:0000259" key="3">
    <source>
        <dbReference type="Pfam" id="PF03050"/>
    </source>
</evidence>
<evidence type="ECO:0000313" key="8">
    <source>
        <dbReference type="Proteomes" id="UP001519924"/>
    </source>
</evidence>
<feature type="domain" description="Transposase IS66 zinc-finger binding" evidence="4">
    <location>
        <begin position="128"/>
        <end position="171"/>
    </location>
</feature>
<feature type="domain" description="Transposase IS66 central" evidence="3">
    <location>
        <begin position="186"/>
        <end position="471"/>
    </location>
</feature>